<evidence type="ECO:0000313" key="2">
    <source>
        <dbReference type="EMBL" id="RYR27966.1"/>
    </source>
</evidence>
<reference evidence="2 3" key="1">
    <citation type="submission" date="2019-01" db="EMBL/GenBank/DDBJ databases">
        <title>Sequencing of cultivated peanut Arachis hypogaea provides insights into genome evolution and oil improvement.</title>
        <authorList>
            <person name="Chen X."/>
        </authorList>
    </citation>
    <scope>NUCLEOTIDE SEQUENCE [LARGE SCALE GENOMIC DNA]</scope>
    <source>
        <strain evidence="3">cv. Fuhuasheng</strain>
        <tissue evidence="2">Leaves</tissue>
    </source>
</reference>
<dbReference type="Proteomes" id="UP000289738">
    <property type="component" value="Chromosome B01"/>
</dbReference>
<dbReference type="EMBL" id="SDMP01000011">
    <property type="protein sequence ID" value="RYR27966.1"/>
    <property type="molecule type" value="Genomic_DNA"/>
</dbReference>
<organism evidence="2 3">
    <name type="scientific">Arachis hypogaea</name>
    <name type="common">Peanut</name>
    <dbReference type="NCBI Taxonomy" id="3818"/>
    <lineage>
        <taxon>Eukaryota</taxon>
        <taxon>Viridiplantae</taxon>
        <taxon>Streptophyta</taxon>
        <taxon>Embryophyta</taxon>
        <taxon>Tracheophyta</taxon>
        <taxon>Spermatophyta</taxon>
        <taxon>Magnoliopsida</taxon>
        <taxon>eudicotyledons</taxon>
        <taxon>Gunneridae</taxon>
        <taxon>Pentapetalae</taxon>
        <taxon>rosids</taxon>
        <taxon>fabids</taxon>
        <taxon>Fabales</taxon>
        <taxon>Fabaceae</taxon>
        <taxon>Papilionoideae</taxon>
        <taxon>50 kb inversion clade</taxon>
        <taxon>dalbergioids sensu lato</taxon>
        <taxon>Dalbergieae</taxon>
        <taxon>Pterocarpus clade</taxon>
        <taxon>Arachis</taxon>
    </lineage>
</organism>
<keyword evidence="3" id="KW-1185">Reference proteome</keyword>
<proteinExistence type="predicted"/>
<evidence type="ECO:0000256" key="1">
    <source>
        <dbReference type="SAM" id="Phobius"/>
    </source>
</evidence>
<accession>A0A445ANE7</accession>
<dbReference type="AlphaFoldDB" id="A0A445ANE7"/>
<evidence type="ECO:0000313" key="3">
    <source>
        <dbReference type="Proteomes" id="UP000289738"/>
    </source>
</evidence>
<sequence>MHRTLEALTSNKFHIPKFMQWLKYLSYLFYGFRLLLKVQYSGDQLYDCESEGGCRPLQSSPTFSTVNLKGGLKEVWVVLAMAMCFRFLAYICLRRRIDAYK</sequence>
<keyword evidence="1" id="KW-0472">Membrane</keyword>
<comment type="caution">
    <text evidence="2">The sequence shown here is derived from an EMBL/GenBank/DDBJ whole genome shotgun (WGS) entry which is preliminary data.</text>
</comment>
<protein>
    <submittedName>
        <fullName evidence="2">Uncharacterized protein</fullName>
    </submittedName>
</protein>
<dbReference type="STRING" id="3818.A0A445ANE7"/>
<gene>
    <name evidence="2" type="ORF">Ahy_B01g052033</name>
</gene>
<feature type="transmembrane region" description="Helical" evidence="1">
    <location>
        <begin position="21"/>
        <end position="40"/>
    </location>
</feature>
<keyword evidence="1" id="KW-1133">Transmembrane helix</keyword>
<name>A0A445ANE7_ARAHY</name>
<keyword evidence="1" id="KW-0812">Transmembrane</keyword>
<feature type="transmembrane region" description="Helical" evidence="1">
    <location>
        <begin position="75"/>
        <end position="93"/>
    </location>
</feature>